<dbReference type="InParanoid" id="A0A286UVZ4"/>
<dbReference type="STRING" id="2282107.A0A286UVZ4"/>
<accession>A0A286UVZ4</accession>
<dbReference type="AlphaFoldDB" id="A0A286UVZ4"/>
<keyword evidence="2" id="KW-1185">Reference proteome</keyword>
<proteinExistence type="predicted"/>
<reference evidence="1 2" key="1">
    <citation type="journal article" date="2017" name="Mol. Ecol.">
        <title>Comparative and population genomic landscape of Phellinus noxius: A hypervariable fungus causing root rot in trees.</title>
        <authorList>
            <person name="Chung C.L."/>
            <person name="Lee T.J."/>
            <person name="Akiba M."/>
            <person name="Lee H.H."/>
            <person name="Kuo T.H."/>
            <person name="Liu D."/>
            <person name="Ke H.M."/>
            <person name="Yokoi T."/>
            <person name="Roa M.B."/>
            <person name="Lu M.J."/>
            <person name="Chang Y.Y."/>
            <person name="Ann P.J."/>
            <person name="Tsai J.N."/>
            <person name="Chen C.Y."/>
            <person name="Tzean S.S."/>
            <person name="Ota Y."/>
            <person name="Hattori T."/>
            <person name="Sahashi N."/>
            <person name="Liou R.F."/>
            <person name="Kikuchi T."/>
            <person name="Tsai I.J."/>
        </authorList>
    </citation>
    <scope>NUCLEOTIDE SEQUENCE [LARGE SCALE GENOMIC DNA]</scope>
    <source>
        <strain evidence="1 2">FFPRI411160</strain>
    </source>
</reference>
<gene>
    <name evidence="1" type="ORF">PNOK_0078200</name>
</gene>
<dbReference type="OrthoDB" id="3209743at2759"/>
<dbReference type="Proteomes" id="UP000217199">
    <property type="component" value="Unassembled WGS sequence"/>
</dbReference>
<protein>
    <submittedName>
        <fullName evidence="1">Uncharacterized protein</fullName>
    </submittedName>
</protein>
<dbReference type="EMBL" id="NBII01000001">
    <property type="protein sequence ID" value="PAV23714.1"/>
    <property type="molecule type" value="Genomic_DNA"/>
</dbReference>
<organism evidence="1 2">
    <name type="scientific">Pyrrhoderma noxium</name>
    <dbReference type="NCBI Taxonomy" id="2282107"/>
    <lineage>
        <taxon>Eukaryota</taxon>
        <taxon>Fungi</taxon>
        <taxon>Dikarya</taxon>
        <taxon>Basidiomycota</taxon>
        <taxon>Agaricomycotina</taxon>
        <taxon>Agaricomycetes</taxon>
        <taxon>Hymenochaetales</taxon>
        <taxon>Hymenochaetaceae</taxon>
        <taxon>Pyrrhoderma</taxon>
    </lineage>
</organism>
<comment type="caution">
    <text evidence="1">The sequence shown here is derived from an EMBL/GenBank/DDBJ whole genome shotgun (WGS) entry which is preliminary data.</text>
</comment>
<evidence type="ECO:0000313" key="1">
    <source>
        <dbReference type="EMBL" id="PAV23714.1"/>
    </source>
</evidence>
<evidence type="ECO:0000313" key="2">
    <source>
        <dbReference type="Proteomes" id="UP000217199"/>
    </source>
</evidence>
<sequence length="208" mass="23705">MSTPPQIHFSPNVEYMDDWARQTGIPLTSAEALGTLYARAHPWLRELKNQLVRNHGWKEKAPDSRMLFSIECAPPFRSSGGLPRTPPFNLVLPLHASTFFSPERRIQWEMVFHSALFPAMRHSCQPVGDILHLLQCLLTGMLVLVKEEEEPGKGVWKTSRGLPPPDWISANENLLVQIFGPSHYRKLFRAAADKRVAFMLQLDQPSRD</sequence>
<name>A0A286UVZ4_9AGAM</name>